<accession>A0A6B2JZ92</accession>
<feature type="domain" description="N-acetyltransferase" evidence="3">
    <location>
        <begin position="1"/>
        <end position="128"/>
    </location>
</feature>
<dbReference type="InterPro" id="IPR016181">
    <property type="entry name" value="Acyl_CoA_acyltransferase"/>
</dbReference>
<proteinExistence type="predicted"/>
<dbReference type="PROSITE" id="PS51186">
    <property type="entry name" value="GNAT"/>
    <property type="match status" value="1"/>
</dbReference>
<dbReference type="InterPro" id="IPR050832">
    <property type="entry name" value="Bact_Acetyltransf"/>
</dbReference>
<reference evidence="4 5" key="1">
    <citation type="submission" date="2020-02" db="EMBL/GenBank/DDBJ databases">
        <title>Pseudoroseicyclus tamarix, sp. nov., isolated from offshore sediment of a Tamarix chinensis forest.</title>
        <authorList>
            <person name="Gai Y."/>
        </authorList>
    </citation>
    <scope>NUCLEOTIDE SEQUENCE [LARGE SCALE GENOMIC DNA]</scope>
    <source>
        <strain evidence="4 5">CLL3-39</strain>
    </source>
</reference>
<name>A0A6B2JZ92_9RHOB</name>
<dbReference type="CDD" id="cd04301">
    <property type="entry name" value="NAT_SF"/>
    <property type="match status" value="1"/>
</dbReference>
<dbReference type="AlphaFoldDB" id="A0A6B2JZ92"/>
<dbReference type="Pfam" id="PF00583">
    <property type="entry name" value="Acetyltransf_1"/>
    <property type="match status" value="1"/>
</dbReference>
<dbReference type="SUPFAM" id="SSF55729">
    <property type="entry name" value="Acyl-CoA N-acyltransferases (Nat)"/>
    <property type="match status" value="1"/>
</dbReference>
<comment type="caution">
    <text evidence="4">The sequence shown here is derived from an EMBL/GenBank/DDBJ whole genome shotgun (WGS) entry which is preliminary data.</text>
</comment>
<dbReference type="EMBL" id="JAAGAB010000003">
    <property type="protein sequence ID" value="NDV01959.1"/>
    <property type="molecule type" value="Genomic_DNA"/>
</dbReference>
<evidence type="ECO:0000313" key="5">
    <source>
        <dbReference type="Proteomes" id="UP000474757"/>
    </source>
</evidence>
<dbReference type="PANTHER" id="PTHR43877">
    <property type="entry name" value="AMINOALKYLPHOSPHONATE N-ACETYLTRANSFERASE-RELATED-RELATED"/>
    <property type="match status" value="1"/>
</dbReference>
<keyword evidence="5" id="KW-1185">Reference proteome</keyword>
<dbReference type="InterPro" id="IPR000182">
    <property type="entry name" value="GNAT_dom"/>
</dbReference>
<gene>
    <name evidence="4" type="ORF">GZA08_13385</name>
</gene>
<keyword evidence="2" id="KW-0012">Acyltransferase</keyword>
<evidence type="ECO:0000313" key="4">
    <source>
        <dbReference type="EMBL" id="NDV01959.1"/>
    </source>
</evidence>
<organism evidence="4 5">
    <name type="scientific">Pseudoroseicyclus tamaricis</name>
    <dbReference type="NCBI Taxonomy" id="2705421"/>
    <lineage>
        <taxon>Bacteria</taxon>
        <taxon>Pseudomonadati</taxon>
        <taxon>Pseudomonadota</taxon>
        <taxon>Alphaproteobacteria</taxon>
        <taxon>Rhodobacterales</taxon>
        <taxon>Paracoccaceae</taxon>
        <taxon>Pseudoroseicyclus</taxon>
    </lineage>
</organism>
<evidence type="ECO:0000259" key="3">
    <source>
        <dbReference type="PROSITE" id="PS51186"/>
    </source>
</evidence>
<dbReference type="GO" id="GO:0016747">
    <property type="term" value="F:acyltransferase activity, transferring groups other than amino-acyl groups"/>
    <property type="evidence" value="ECO:0007669"/>
    <property type="project" value="InterPro"/>
</dbReference>
<dbReference type="Gene3D" id="3.40.630.30">
    <property type="match status" value="1"/>
</dbReference>
<protein>
    <submittedName>
        <fullName evidence="4">GNAT family N-acetyltransferase</fullName>
    </submittedName>
</protein>
<evidence type="ECO:0000256" key="1">
    <source>
        <dbReference type="ARBA" id="ARBA00022679"/>
    </source>
</evidence>
<dbReference type="Proteomes" id="UP000474757">
    <property type="component" value="Unassembled WGS sequence"/>
</dbReference>
<keyword evidence="1 4" id="KW-0808">Transferase</keyword>
<evidence type="ECO:0000256" key="2">
    <source>
        <dbReference type="ARBA" id="ARBA00023315"/>
    </source>
</evidence>
<sequence>MEGRIDPPSSMLRLTLTEVEAQAAGGEVWAIGAPVTACLFLTPKPPSLYLGKLAVAASARGRGLARTLISEAEARARALGLAQLELSTRVELADNHAAFAALGFTEAARTSHPGYARPTSITYRRPVA</sequence>